<keyword evidence="2" id="KW-1185">Reference proteome</keyword>
<dbReference type="Proteomes" id="UP000728032">
    <property type="component" value="Unassembled WGS sequence"/>
</dbReference>
<proteinExistence type="predicted"/>
<dbReference type="EMBL" id="CAJPVJ010000019">
    <property type="protein sequence ID" value="CAG2158481.1"/>
    <property type="molecule type" value="Genomic_DNA"/>
</dbReference>
<sequence length="191" mass="20313">MSAPSEASPSCVEKEICVGYNSQIINSDDVQVNRPLTMKKEGIQTRNRKLSSKGKKKKGMIAMPECIKPFNDHHSKAFGGFGPTHGQLSSAMSSMSAMSAVNHYMHHSAGNMNMGGMNMGGMNMNGMPISMAGSPFMTTPSMHMTNPHHSGLSGLSLNTSGSMLGAGSLNSIDRGIDRALERLTDVGNGRH</sequence>
<reference evidence="1" key="1">
    <citation type="submission" date="2020-11" db="EMBL/GenBank/DDBJ databases">
        <authorList>
            <person name="Tran Van P."/>
        </authorList>
    </citation>
    <scope>NUCLEOTIDE SEQUENCE</scope>
</reference>
<gene>
    <name evidence="1" type="ORF">ONB1V03_LOCUS385</name>
</gene>
<evidence type="ECO:0000313" key="1">
    <source>
        <dbReference type="EMBL" id="CAD7636735.1"/>
    </source>
</evidence>
<dbReference type="EMBL" id="OC914844">
    <property type="protein sequence ID" value="CAD7636735.1"/>
    <property type="molecule type" value="Genomic_DNA"/>
</dbReference>
<dbReference type="AlphaFoldDB" id="A0A7R9L7X7"/>
<evidence type="ECO:0000313" key="2">
    <source>
        <dbReference type="Proteomes" id="UP000728032"/>
    </source>
</evidence>
<protein>
    <submittedName>
        <fullName evidence="1">Uncharacterized protein</fullName>
    </submittedName>
</protein>
<dbReference type="OrthoDB" id="515401at2759"/>
<accession>A0A7R9L7X7</accession>
<organism evidence="1">
    <name type="scientific">Oppiella nova</name>
    <dbReference type="NCBI Taxonomy" id="334625"/>
    <lineage>
        <taxon>Eukaryota</taxon>
        <taxon>Metazoa</taxon>
        <taxon>Ecdysozoa</taxon>
        <taxon>Arthropoda</taxon>
        <taxon>Chelicerata</taxon>
        <taxon>Arachnida</taxon>
        <taxon>Acari</taxon>
        <taxon>Acariformes</taxon>
        <taxon>Sarcoptiformes</taxon>
        <taxon>Oribatida</taxon>
        <taxon>Brachypylina</taxon>
        <taxon>Oppioidea</taxon>
        <taxon>Oppiidae</taxon>
        <taxon>Oppiella</taxon>
    </lineage>
</organism>
<name>A0A7R9L7X7_9ACAR</name>